<organism evidence="1 2">
    <name type="scientific">Rhodocyclus tenuis</name>
    <name type="common">Rhodospirillum tenue</name>
    <dbReference type="NCBI Taxonomy" id="1066"/>
    <lineage>
        <taxon>Bacteria</taxon>
        <taxon>Pseudomonadati</taxon>
        <taxon>Pseudomonadota</taxon>
        <taxon>Betaproteobacteria</taxon>
        <taxon>Rhodocyclales</taxon>
        <taxon>Rhodocyclaceae</taxon>
        <taxon>Rhodocyclus</taxon>
    </lineage>
</organism>
<evidence type="ECO:0000313" key="2">
    <source>
        <dbReference type="Proteomes" id="UP000480275"/>
    </source>
</evidence>
<evidence type="ECO:0008006" key="3">
    <source>
        <dbReference type="Google" id="ProtNLM"/>
    </source>
</evidence>
<accession>A0A6L5JYP5</accession>
<name>A0A6L5JYP5_RHOTE</name>
<comment type="caution">
    <text evidence="1">The sequence shown here is derived from an EMBL/GenBank/DDBJ whole genome shotgun (WGS) entry which is preliminary data.</text>
</comment>
<dbReference type="Proteomes" id="UP000480275">
    <property type="component" value="Unassembled WGS sequence"/>
</dbReference>
<dbReference type="OrthoDB" id="7775479at2"/>
<proteinExistence type="predicted"/>
<protein>
    <recommendedName>
        <fullName evidence="3">KTSC domain-containing protein</fullName>
    </recommendedName>
</protein>
<dbReference type="AlphaFoldDB" id="A0A6L5JYP5"/>
<reference evidence="1 2" key="1">
    <citation type="submission" date="2019-10" db="EMBL/GenBank/DDBJ databases">
        <title>Whole-genome sequence of the purple nonsulfur photosynthetic bacterium Rhodocyclus tenuis.</title>
        <authorList>
            <person name="Kyndt J.A."/>
            <person name="Meyer T.E."/>
        </authorList>
    </citation>
    <scope>NUCLEOTIDE SEQUENCE [LARGE SCALE GENOMIC DNA]</scope>
    <source>
        <strain evidence="1 2">DSM 110</strain>
    </source>
</reference>
<dbReference type="EMBL" id="WIXJ01000003">
    <property type="protein sequence ID" value="MQY51338.1"/>
    <property type="molecule type" value="Genomic_DNA"/>
</dbReference>
<gene>
    <name evidence="1" type="ORF">GHK24_06080</name>
</gene>
<evidence type="ECO:0000313" key="1">
    <source>
        <dbReference type="EMBL" id="MQY51338.1"/>
    </source>
</evidence>
<sequence length="75" mass="8149">MDRYKNLSGKSNIVAYEIGDGAITVQFGDGSVYFYTNQSAGAPSINEMQRLAIAGQGLNSFIGRVVKKGYARKVR</sequence>